<dbReference type="Gene3D" id="2.40.128.130">
    <property type="entry name" value="Autotransporter beta-domain"/>
    <property type="match status" value="1"/>
</dbReference>
<dbReference type="AlphaFoldDB" id="A0A285ST68"/>
<dbReference type="EMBL" id="OBMT01000009">
    <property type="protein sequence ID" value="SOC11580.1"/>
    <property type="molecule type" value="Genomic_DNA"/>
</dbReference>
<evidence type="ECO:0008006" key="3">
    <source>
        <dbReference type="Google" id="ProtNLM"/>
    </source>
</evidence>
<name>A0A285ST68_9RHOB</name>
<sequence>MRLNGRFFGVYGSHSAVSAATADGAINGLGVFGGLYGARRFAGEGMFDYYLGAAAGRHSFSFDFARTTTITAKGDYTYFAVLAGGAVSRQYRTERWLVTPRLGLDLAYAPSANVSVTARQGGYSETGGLGLGAVGNWRIFFETEFSNALSEAESLPYQLSLIPALLCEGGIEQGSDCGFGLGLGLFSQDPDQESRWSAEIDASATQTRRTIALELTYTRRIEALKGELEAGVSLESGTRPLATVRLNSRF</sequence>
<gene>
    <name evidence="1" type="ORF">SAMN05877831_1098</name>
</gene>
<keyword evidence="2" id="KW-1185">Reference proteome</keyword>
<accession>A0A285ST68</accession>
<dbReference type="Proteomes" id="UP000219111">
    <property type="component" value="Unassembled WGS sequence"/>
</dbReference>
<evidence type="ECO:0000313" key="1">
    <source>
        <dbReference type="EMBL" id="SOC11580.1"/>
    </source>
</evidence>
<organism evidence="1 2">
    <name type="scientific">Rhodobacter maris</name>
    <dbReference type="NCBI Taxonomy" id="446682"/>
    <lineage>
        <taxon>Bacteria</taxon>
        <taxon>Pseudomonadati</taxon>
        <taxon>Pseudomonadota</taxon>
        <taxon>Alphaproteobacteria</taxon>
        <taxon>Rhodobacterales</taxon>
        <taxon>Rhodobacter group</taxon>
        <taxon>Rhodobacter</taxon>
    </lineage>
</organism>
<protein>
    <recommendedName>
        <fullName evidence="3">Autotransporter domain-containing protein</fullName>
    </recommendedName>
</protein>
<reference evidence="2" key="1">
    <citation type="submission" date="2017-08" db="EMBL/GenBank/DDBJ databases">
        <authorList>
            <person name="Varghese N."/>
            <person name="Submissions S."/>
        </authorList>
    </citation>
    <scope>NUCLEOTIDE SEQUENCE [LARGE SCALE GENOMIC DNA]</scope>
    <source>
        <strain evidence="2">JA276</strain>
    </source>
</reference>
<dbReference type="SUPFAM" id="SSF103515">
    <property type="entry name" value="Autotransporter"/>
    <property type="match status" value="1"/>
</dbReference>
<proteinExistence type="predicted"/>
<dbReference type="InterPro" id="IPR036709">
    <property type="entry name" value="Autotransporte_beta_dom_sf"/>
</dbReference>
<evidence type="ECO:0000313" key="2">
    <source>
        <dbReference type="Proteomes" id="UP000219111"/>
    </source>
</evidence>